<evidence type="ECO:0000313" key="1">
    <source>
        <dbReference type="EMBL" id="KAJ3811214.1"/>
    </source>
</evidence>
<gene>
    <name evidence="1" type="ORF">F5876DRAFT_64983</name>
</gene>
<sequence>MTEQSGAPLSATRKLGILARAVSGGSSSRPLNGTLSSASTAAWRSPLSDEDEDFEISAAQVPSPVSTNIAPGYGLGFGEGSSSGHGQDVGRSSSHGHHSGSAESSGSTFNASSKQSSRSQGFNMPGFGQAAETMRMEPPMSTKDVSSHGHSTLLNQDHSYSTGTISSTKLNTSNNHATNPAGEGSGSSNSHSHSMIPRETTPSAQALSIAIPKLKINDHSVPPSRPSSPKSFKKGLIERLRGGRSSTQGSSSTQVPTPASSSYYPSYPTRSSLLNPPLPLPDAPLEPPVMPFLQPPLALPSPALTEDSRMDYTDGLLNPVHSARSGEEGINFVFNRMDSSTTFTSADTQMAQPAAETPALQHPTARLAHFETDPMATLDAVGDGGRDSYFPPG</sequence>
<organism evidence="1 2">
    <name type="scientific">Lentinula aff. lateritia</name>
    <dbReference type="NCBI Taxonomy" id="2804960"/>
    <lineage>
        <taxon>Eukaryota</taxon>
        <taxon>Fungi</taxon>
        <taxon>Dikarya</taxon>
        <taxon>Basidiomycota</taxon>
        <taxon>Agaricomycotina</taxon>
        <taxon>Agaricomycetes</taxon>
        <taxon>Agaricomycetidae</taxon>
        <taxon>Agaricales</taxon>
        <taxon>Marasmiineae</taxon>
        <taxon>Omphalotaceae</taxon>
        <taxon>Lentinula</taxon>
    </lineage>
</organism>
<accession>A0ACC1U3B6</accession>
<reference evidence="1" key="1">
    <citation type="submission" date="2022-09" db="EMBL/GenBank/DDBJ databases">
        <title>A Global Phylogenomic Analysis of the Shiitake Genus Lentinula.</title>
        <authorList>
            <consortium name="DOE Joint Genome Institute"/>
            <person name="Sierra-Patev S."/>
            <person name="Min B."/>
            <person name="Naranjo-Ortiz M."/>
            <person name="Looney B."/>
            <person name="Konkel Z."/>
            <person name="Slot J.C."/>
            <person name="Sakamoto Y."/>
            <person name="Steenwyk J.L."/>
            <person name="Rokas A."/>
            <person name="Carro J."/>
            <person name="Camarero S."/>
            <person name="Ferreira P."/>
            <person name="Molpeceres G."/>
            <person name="Ruiz-Duenas F.J."/>
            <person name="Serrano A."/>
            <person name="Henrissat B."/>
            <person name="Drula E."/>
            <person name="Hughes K.W."/>
            <person name="Mata J.L."/>
            <person name="Ishikawa N.K."/>
            <person name="Vargas-Isla R."/>
            <person name="Ushijima S."/>
            <person name="Smith C.A."/>
            <person name="Ahrendt S."/>
            <person name="Andreopoulos W."/>
            <person name="He G."/>
            <person name="Labutti K."/>
            <person name="Lipzen A."/>
            <person name="Ng V."/>
            <person name="Riley R."/>
            <person name="Sandor L."/>
            <person name="Barry K."/>
            <person name="Martinez A.T."/>
            <person name="Xiao Y."/>
            <person name="Gibbons J.G."/>
            <person name="Terashima K."/>
            <person name="Grigoriev I.V."/>
            <person name="Hibbett D.S."/>
        </authorList>
    </citation>
    <scope>NUCLEOTIDE SEQUENCE</scope>
    <source>
        <strain evidence="1">TMI1499</strain>
    </source>
</reference>
<dbReference type="EMBL" id="MU795068">
    <property type="protein sequence ID" value="KAJ3811214.1"/>
    <property type="molecule type" value="Genomic_DNA"/>
</dbReference>
<comment type="caution">
    <text evidence="1">The sequence shown here is derived from an EMBL/GenBank/DDBJ whole genome shotgun (WGS) entry which is preliminary data.</text>
</comment>
<keyword evidence="2" id="KW-1185">Reference proteome</keyword>
<protein>
    <submittedName>
        <fullName evidence="1">Uncharacterized protein</fullName>
    </submittedName>
</protein>
<dbReference type="Proteomes" id="UP001163835">
    <property type="component" value="Unassembled WGS sequence"/>
</dbReference>
<proteinExistence type="predicted"/>
<name>A0ACC1U3B6_9AGAR</name>
<evidence type="ECO:0000313" key="2">
    <source>
        <dbReference type="Proteomes" id="UP001163835"/>
    </source>
</evidence>